<evidence type="ECO:0000256" key="1">
    <source>
        <dbReference type="ARBA" id="ARBA00022475"/>
    </source>
</evidence>
<reference evidence="10 11" key="1">
    <citation type="submission" date="2020-07" db="EMBL/GenBank/DDBJ databases">
        <title>MOT database genomes.</title>
        <authorList>
            <person name="Joseph S."/>
            <person name="Aduse-Opoku J."/>
            <person name="Hashim A."/>
            <person name="Wade W."/>
            <person name="Curtis M."/>
        </authorList>
    </citation>
    <scope>NUCLEOTIDE SEQUENCE [LARGE SCALE GENOMIC DNA]</scope>
    <source>
        <strain evidence="10 11">CCW311</strain>
    </source>
</reference>
<sequence length="103" mass="11820">MAQESRGLGRLRRPLTNLEKIFYGTIVVTTVIVAITTIFLQTQMLQVERDLATLNSQVESKETEITEAKQRVNELSRYDRFQKLAYEQGMTVKNDNLVTAEKP</sequence>
<dbReference type="GO" id="GO:0005886">
    <property type="term" value="C:plasma membrane"/>
    <property type="evidence" value="ECO:0007669"/>
    <property type="project" value="UniProtKB-SubCell"/>
</dbReference>
<comment type="caution">
    <text evidence="10">The sequence shown here is derived from an EMBL/GenBank/DDBJ whole genome shotgun (WGS) entry which is preliminary data.</text>
</comment>
<keyword evidence="3 7" id="KW-0812">Transmembrane</keyword>
<evidence type="ECO:0000256" key="8">
    <source>
        <dbReference type="NCBIfam" id="TIGR02209"/>
    </source>
</evidence>
<evidence type="ECO:0000256" key="4">
    <source>
        <dbReference type="ARBA" id="ARBA00022989"/>
    </source>
</evidence>
<accession>A0A7Z0RRV5</accession>
<dbReference type="GO" id="GO:0032153">
    <property type="term" value="C:cell division site"/>
    <property type="evidence" value="ECO:0007669"/>
    <property type="project" value="UniProtKB-UniRule"/>
</dbReference>
<dbReference type="InterPro" id="IPR011922">
    <property type="entry name" value="Cell_div_FtsL"/>
</dbReference>
<comment type="function">
    <text evidence="7">Essential cell division protein.</text>
</comment>
<evidence type="ECO:0000256" key="7">
    <source>
        <dbReference type="HAMAP-Rule" id="MF_00910"/>
    </source>
</evidence>
<keyword evidence="5 7" id="KW-0472">Membrane</keyword>
<organism evidence="10 11">
    <name type="scientific">Streptococcus danieliae</name>
    <dbReference type="NCBI Taxonomy" id="747656"/>
    <lineage>
        <taxon>Bacteria</taxon>
        <taxon>Bacillati</taxon>
        <taxon>Bacillota</taxon>
        <taxon>Bacilli</taxon>
        <taxon>Lactobacillales</taxon>
        <taxon>Streptococcaceae</taxon>
        <taxon>Streptococcus</taxon>
    </lineage>
</organism>
<feature type="coiled-coil region" evidence="9">
    <location>
        <begin position="44"/>
        <end position="78"/>
    </location>
</feature>
<evidence type="ECO:0000313" key="10">
    <source>
        <dbReference type="EMBL" id="NYS49568.1"/>
    </source>
</evidence>
<dbReference type="GO" id="GO:0043093">
    <property type="term" value="P:FtsZ-dependent cytokinesis"/>
    <property type="evidence" value="ECO:0007669"/>
    <property type="project" value="UniProtKB-UniRule"/>
</dbReference>
<evidence type="ECO:0000256" key="9">
    <source>
        <dbReference type="SAM" id="Coils"/>
    </source>
</evidence>
<evidence type="ECO:0000256" key="3">
    <source>
        <dbReference type="ARBA" id="ARBA00022692"/>
    </source>
</evidence>
<dbReference type="HAMAP" id="MF_00910">
    <property type="entry name" value="FtsL"/>
    <property type="match status" value="1"/>
</dbReference>
<keyword evidence="4 7" id="KW-1133">Transmembrane helix</keyword>
<dbReference type="InterPro" id="IPR007060">
    <property type="entry name" value="FtsL/DivIC"/>
</dbReference>
<keyword evidence="1 7" id="KW-1003">Cell membrane</keyword>
<evidence type="ECO:0000256" key="6">
    <source>
        <dbReference type="ARBA" id="ARBA00023306"/>
    </source>
</evidence>
<evidence type="ECO:0000256" key="2">
    <source>
        <dbReference type="ARBA" id="ARBA00022618"/>
    </source>
</evidence>
<proteinExistence type="inferred from homology"/>
<evidence type="ECO:0000313" key="11">
    <source>
        <dbReference type="Proteomes" id="UP000563349"/>
    </source>
</evidence>
<dbReference type="Pfam" id="PF04977">
    <property type="entry name" value="DivIC"/>
    <property type="match status" value="1"/>
</dbReference>
<dbReference type="Proteomes" id="UP000563349">
    <property type="component" value="Unassembled WGS sequence"/>
</dbReference>
<evidence type="ECO:0000256" key="5">
    <source>
        <dbReference type="ARBA" id="ARBA00023136"/>
    </source>
</evidence>
<comment type="similarity">
    <text evidence="7">Belongs to the FtsL family.</text>
</comment>
<keyword evidence="9" id="KW-0175">Coiled coil</keyword>
<keyword evidence="11" id="KW-1185">Reference proteome</keyword>
<dbReference type="EMBL" id="JACBYG010000079">
    <property type="protein sequence ID" value="NYS49568.1"/>
    <property type="molecule type" value="Genomic_DNA"/>
</dbReference>
<dbReference type="RefSeq" id="WP_179924120.1">
    <property type="nucleotide sequence ID" value="NZ_JACBYG010000079.1"/>
</dbReference>
<dbReference type="AlphaFoldDB" id="A0A7Z0RRV5"/>
<keyword evidence="2 7" id="KW-0132">Cell division</keyword>
<gene>
    <name evidence="7 10" type="primary">ftsL</name>
    <name evidence="10" type="ORF">HZY93_06285</name>
</gene>
<feature type="transmembrane region" description="Helical" evidence="7">
    <location>
        <begin position="21"/>
        <end position="40"/>
    </location>
</feature>
<keyword evidence="6 7" id="KW-0131">Cell cycle</keyword>
<protein>
    <recommendedName>
        <fullName evidence="7 8">Cell division protein FtsL</fullName>
    </recommendedName>
</protein>
<name>A0A7Z0RRV5_9STRE</name>
<comment type="subcellular location">
    <subcellularLocation>
        <location evidence="7">Cell membrane</location>
        <topology evidence="7">Single-pass type II membrane protein</topology>
    </subcellularLocation>
    <text evidence="7">Localizes to the division septum where it forms a ring structure.</text>
</comment>
<dbReference type="NCBIfam" id="TIGR02209">
    <property type="entry name" value="ftsL_broad"/>
    <property type="match status" value="1"/>
</dbReference>